<name>A0A371CNB6_9APHY</name>
<dbReference type="AlphaFoldDB" id="A0A371CNB6"/>
<proteinExistence type="predicted"/>
<keyword evidence="3" id="KW-1185">Reference proteome</keyword>
<feature type="region of interest" description="Disordered" evidence="1">
    <location>
        <begin position="356"/>
        <end position="377"/>
    </location>
</feature>
<feature type="region of interest" description="Disordered" evidence="1">
    <location>
        <begin position="1"/>
        <end position="24"/>
    </location>
</feature>
<feature type="compositionally biased region" description="Basic residues" evidence="1">
    <location>
        <begin position="645"/>
        <end position="655"/>
    </location>
</feature>
<feature type="compositionally biased region" description="Low complexity" evidence="1">
    <location>
        <begin position="568"/>
        <end position="582"/>
    </location>
</feature>
<protein>
    <submittedName>
        <fullName evidence="2">Uncharacterized protein</fullName>
    </submittedName>
</protein>
<reference evidence="2 3" key="1">
    <citation type="journal article" date="2018" name="Biotechnol. Biofuels">
        <title>Integrative visual omics of the white-rot fungus Polyporus brumalis exposes the biotechnological potential of its oxidative enzymes for delignifying raw plant biomass.</title>
        <authorList>
            <person name="Miyauchi S."/>
            <person name="Rancon A."/>
            <person name="Drula E."/>
            <person name="Hage H."/>
            <person name="Chaduli D."/>
            <person name="Favel A."/>
            <person name="Grisel S."/>
            <person name="Henrissat B."/>
            <person name="Herpoel-Gimbert I."/>
            <person name="Ruiz-Duenas F.J."/>
            <person name="Chevret D."/>
            <person name="Hainaut M."/>
            <person name="Lin J."/>
            <person name="Wang M."/>
            <person name="Pangilinan J."/>
            <person name="Lipzen A."/>
            <person name="Lesage-Meessen L."/>
            <person name="Navarro D."/>
            <person name="Riley R."/>
            <person name="Grigoriev I.V."/>
            <person name="Zhou S."/>
            <person name="Raouche S."/>
            <person name="Rosso M.N."/>
        </authorList>
    </citation>
    <scope>NUCLEOTIDE SEQUENCE [LARGE SCALE GENOMIC DNA]</scope>
    <source>
        <strain evidence="2 3">BRFM 1820</strain>
    </source>
</reference>
<dbReference type="Proteomes" id="UP000256964">
    <property type="component" value="Unassembled WGS sequence"/>
</dbReference>
<accession>A0A371CNB6</accession>
<feature type="compositionally biased region" description="Polar residues" evidence="1">
    <location>
        <begin position="532"/>
        <end position="542"/>
    </location>
</feature>
<dbReference type="EMBL" id="KZ857504">
    <property type="protein sequence ID" value="RDX41717.1"/>
    <property type="molecule type" value="Genomic_DNA"/>
</dbReference>
<evidence type="ECO:0000313" key="3">
    <source>
        <dbReference type="Proteomes" id="UP000256964"/>
    </source>
</evidence>
<evidence type="ECO:0000256" key="1">
    <source>
        <dbReference type="SAM" id="MobiDB-lite"/>
    </source>
</evidence>
<dbReference type="OrthoDB" id="2757284at2759"/>
<gene>
    <name evidence="2" type="ORF">OH76DRAFT_1489283</name>
</gene>
<feature type="region of interest" description="Disordered" evidence="1">
    <location>
        <begin position="520"/>
        <end position="655"/>
    </location>
</feature>
<sequence length="655" mass="70883">MSDSPAPEDHGDEQSSDAESETDWCCRSWTTKEQWRWLKKTRPPYMAAQKAKQLGPYLIDMEHDYFDEWSECQAIYGHRDEKRLSPEEKDALAEAVRKRSKQLRIWHRNRDRQRRSTRPLSRLLADAGVTKKAGRVPQAQEIFSERYYKTDVQPLVEARSAAREAELGRKLDPGERLTNVRQTTKEVFDAAPPEVKLEIKKAHEQAKADARAGRTGRALAVDAADRTPQQYQDAVQLAPQIIANVLKPLAAASGWTYSVLGAGPLPEDNGKINSLSAHFGHDENRPSFAQSTPNFQEQYVVPFGKYAKSVFPRTVQQDRSLQASRLCTPSSSSIAPSVLLTGVPLASSAGHVLSPAAGASTPPAHVEGSSSLTPLNVGIGEPAPPALHVSPPPMFALLTRDSPANLGGRSLLSEVQSVDIQDPLLAMPTNISDFTLDFSRMDEQTRRDVLESFADMDPYGIQPVYLDAYHPPIPYMAMPPHPHAAFSAIPAHDGTFPPGIGPDASIWQAPADFSSEAVPHIVVPPSQPTPTPESAQPSSQAVPATPGPAGGSLRRSRRKAIKPPAQDPSPAADSPPDATSDSADGENTPVNATVGGADGENGGRCLRRSTRVAGTATEQPPSKKGKKATQPPAKKAVHAPATKARQAHAKNQKRR</sequence>
<dbReference type="STRING" id="139420.A0A371CNB6"/>
<evidence type="ECO:0000313" key="2">
    <source>
        <dbReference type="EMBL" id="RDX41717.1"/>
    </source>
</evidence>
<organism evidence="2 3">
    <name type="scientific">Lentinus brumalis</name>
    <dbReference type="NCBI Taxonomy" id="2498619"/>
    <lineage>
        <taxon>Eukaryota</taxon>
        <taxon>Fungi</taxon>
        <taxon>Dikarya</taxon>
        <taxon>Basidiomycota</taxon>
        <taxon>Agaricomycotina</taxon>
        <taxon>Agaricomycetes</taxon>
        <taxon>Polyporales</taxon>
        <taxon>Polyporaceae</taxon>
        <taxon>Lentinus</taxon>
    </lineage>
</organism>